<name>A0A8I6WS14_HORVV</name>
<keyword evidence="3" id="KW-1185">Reference proteome</keyword>
<dbReference type="InterPro" id="IPR044824">
    <property type="entry name" value="MAIN-like"/>
</dbReference>
<reference evidence="2" key="2">
    <citation type="submission" date="2020-10" db="EMBL/GenBank/DDBJ databases">
        <authorList>
            <person name="Scholz U."/>
            <person name="Mascher M."/>
            <person name="Fiebig A."/>
        </authorList>
    </citation>
    <scope>NUCLEOTIDE SEQUENCE [LARGE SCALE GENOMIC DNA]</scope>
    <source>
        <strain evidence="2">cv. Morex</strain>
    </source>
</reference>
<dbReference type="PANTHER" id="PTHR46033">
    <property type="entry name" value="PROTEIN MAIN-LIKE 2"/>
    <property type="match status" value="1"/>
</dbReference>
<dbReference type="GO" id="GO:0010073">
    <property type="term" value="P:meristem maintenance"/>
    <property type="evidence" value="ECO:0007669"/>
    <property type="project" value="InterPro"/>
</dbReference>
<organism evidence="2 3">
    <name type="scientific">Hordeum vulgare subsp. vulgare</name>
    <name type="common">Domesticated barley</name>
    <dbReference type="NCBI Taxonomy" id="112509"/>
    <lineage>
        <taxon>Eukaryota</taxon>
        <taxon>Viridiplantae</taxon>
        <taxon>Streptophyta</taxon>
        <taxon>Embryophyta</taxon>
        <taxon>Tracheophyta</taxon>
        <taxon>Spermatophyta</taxon>
        <taxon>Magnoliopsida</taxon>
        <taxon>Liliopsida</taxon>
        <taxon>Poales</taxon>
        <taxon>Poaceae</taxon>
        <taxon>BOP clade</taxon>
        <taxon>Pooideae</taxon>
        <taxon>Triticodae</taxon>
        <taxon>Triticeae</taxon>
        <taxon>Hordeinae</taxon>
        <taxon>Hordeum</taxon>
    </lineage>
</organism>
<protein>
    <recommendedName>
        <fullName evidence="1">Aminotransferase-like plant mobile domain-containing protein</fullName>
    </recommendedName>
</protein>
<proteinExistence type="predicted"/>
<dbReference type="AlphaFoldDB" id="A0A8I6WS14"/>
<dbReference type="EnsemblPlants" id="HORVU.MOREX.r3.1HG0069300.1">
    <property type="protein sequence ID" value="HORVU.MOREX.r3.1HG0069300.1"/>
    <property type="gene ID" value="HORVU.MOREX.r3.1HG0069300"/>
</dbReference>
<sequence>MCTRDSNIWRSSCPIICFYAVEFHFVDRVARQFGKRQGIPTEETKSVITSLHRYSRRNNRDISDWVAKHQTWIAMWNQKETLIDVENRLHNDSAYQKYLVWYVERCRLKLKPGWTKEEWSELV</sequence>
<dbReference type="Gramene" id="HORVU.MOREX.r3.1HG0069300.1">
    <property type="protein sequence ID" value="HORVU.MOREX.r3.1HG0069300.1"/>
    <property type="gene ID" value="HORVU.MOREX.r3.1HG0069300"/>
</dbReference>
<dbReference type="PANTHER" id="PTHR46033:SF8">
    <property type="entry name" value="PROTEIN MAINTENANCE OF MERISTEMS-LIKE"/>
    <property type="match status" value="1"/>
</dbReference>
<reference evidence="2" key="3">
    <citation type="submission" date="2022-01" db="UniProtKB">
        <authorList>
            <consortium name="EnsemblPlants"/>
        </authorList>
    </citation>
    <scope>IDENTIFICATION</scope>
    <source>
        <strain evidence="2">subsp. vulgare</strain>
    </source>
</reference>
<dbReference type="Proteomes" id="UP000011116">
    <property type="component" value="Chromosome 1H"/>
</dbReference>
<evidence type="ECO:0000313" key="2">
    <source>
        <dbReference type="EnsemblPlants" id="HORVU.MOREX.r3.1HG0069300.1"/>
    </source>
</evidence>
<reference evidence="3" key="1">
    <citation type="journal article" date="2012" name="Nature">
        <title>A physical, genetic and functional sequence assembly of the barley genome.</title>
        <authorList>
            <consortium name="The International Barley Genome Sequencing Consortium"/>
            <person name="Mayer K.F."/>
            <person name="Waugh R."/>
            <person name="Brown J.W."/>
            <person name="Schulman A."/>
            <person name="Langridge P."/>
            <person name="Platzer M."/>
            <person name="Fincher G.B."/>
            <person name="Muehlbauer G.J."/>
            <person name="Sato K."/>
            <person name="Close T.J."/>
            <person name="Wise R.P."/>
            <person name="Stein N."/>
        </authorList>
    </citation>
    <scope>NUCLEOTIDE SEQUENCE [LARGE SCALE GENOMIC DNA]</scope>
    <source>
        <strain evidence="3">cv. Morex</strain>
    </source>
</reference>
<feature type="domain" description="Aminotransferase-like plant mobile" evidence="1">
    <location>
        <begin position="6"/>
        <end position="102"/>
    </location>
</feature>
<dbReference type="Pfam" id="PF10536">
    <property type="entry name" value="PMD"/>
    <property type="match status" value="1"/>
</dbReference>
<dbReference type="Gramene" id="HORVU.MOREX.r2.1HG0055670.1">
    <property type="protein sequence ID" value="HORVU.MOREX.r2.1HG0055670.1"/>
    <property type="gene ID" value="HORVU.MOREX.r2.1HG0055670"/>
</dbReference>
<dbReference type="InterPro" id="IPR019557">
    <property type="entry name" value="AminoTfrase-like_pln_mobile"/>
</dbReference>
<accession>A0A8I6WS14</accession>
<evidence type="ECO:0000259" key="1">
    <source>
        <dbReference type="Pfam" id="PF10536"/>
    </source>
</evidence>
<evidence type="ECO:0000313" key="3">
    <source>
        <dbReference type="Proteomes" id="UP000011116"/>
    </source>
</evidence>